<evidence type="ECO:0000313" key="3">
    <source>
        <dbReference type="Proteomes" id="UP001516464"/>
    </source>
</evidence>
<gene>
    <name evidence="2" type="ORF">TCON_0598</name>
</gene>
<keyword evidence="3" id="KW-1185">Reference proteome</keyword>
<keyword evidence="1" id="KW-0472">Membrane</keyword>
<reference evidence="2 3" key="1">
    <citation type="submission" date="2019-01" db="EMBL/GenBank/DDBJ databases">
        <title>Genomes sequencing and comparative genomics of infectious freshwater microsporidia, Cucumispora dikerogammari and Thelohania contejeani.</title>
        <authorList>
            <person name="Cormier A."/>
            <person name="Giraud I."/>
            <person name="Wattier R."/>
            <person name="Teixeira M."/>
            <person name="Grandjean F."/>
            <person name="Rigaud T."/>
            <person name="Cordaux R."/>
        </authorList>
    </citation>
    <scope>NUCLEOTIDE SEQUENCE [LARGE SCALE GENOMIC DNA]</scope>
    <source>
        <strain evidence="2">T1</strain>
        <tissue evidence="2">Spores</tissue>
    </source>
</reference>
<accession>A0ABQ7I1F0</accession>
<name>A0ABQ7I1F0_9MICR</name>
<dbReference type="EMBL" id="SBIQ01000023">
    <property type="protein sequence ID" value="KAF7684216.1"/>
    <property type="molecule type" value="Genomic_DNA"/>
</dbReference>
<organism evidence="2 3">
    <name type="scientific">Astathelohania contejeani</name>
    <dbReference type="NCBI Taxonomy" id="164912"/>
    <lineage>
        <taxon>Eukaryota</taxon>
        <taxon>Fungi</taxon>
        <taxon>Fungi incertae sedis</taxon>
        <taxon>Microsporidia</taxon>
        <taxon>Astathelohaniidae</taxon>
        <taxon>Astathelohania</taxon>
    </lineage>
</organism>
<keyword evidence="1" id="KW-1133">Transmembrane helix</keyword>
<proteinExistence type="predicted"/>
<keyword evidence="1" id="KW-0812">Transmembrane</keyword>
<dbReference type="Proteomes" id="UP001516464">
    <property type="component" value="Unassembled WGS sequence"/>
</dbReference>
<protein>
    <submittedName>
        <fullName evidence="2">Uncharacterized protein</fullName>
    </submittedName>
</protein>
<feature type="transmembrane region" description="Helical" evidence="1">
    <location>
        <begin position="9"/>
        <end position="26"/>
    </location>
</feature>
<evidence type="ECO:0000313" key="2">
    <source>
        <dbReference type="EMBL" id="KAF7684216.1"/>
    </source>
</evidence>
<evidence type="ECO:0000256" key="1">
    <source>
        <dbReference type="SAM" id="Phobius"/>
    </source>
</evidence>
<comment type="caution">
    <text evidence="2">The sequence shown here is derived from an EMBL/GenBank/DDBJ whole genome shotgun (WGS) entry which is preliminary data.</text>
</comment>
<sequence length="498" mass="57720">MKSPNSVKIIIRLIICFIFVFILIIIKKNVNKDNTKSISSTNKLAMNDNISSKYTNSDSNITINGVNFENVDNLTPLADKKDIQNNISENKSNTKQSSMLSYNAFDIRRFKTYNCGYIFNETNGDVNNDIIISSSSSEVDEIWEDNMSGKEIISKNNMCDKDDIRNNPIMEDDIRTNLIMEDDIRTNPIMEDNIRTTLIMEDNIRTNPILEDNIRTNPILEDNISENNMCDKKYIIFLPNDTKSNINVNNNEIGEDSSDCLCDNDIILINDTMIRLVKENLIILISKNIINLVKENIIESIKRNIIKLIDETIFPSFEKNINNFISENVIIVTNEDKIILTTDKIIDQENEMILTIDKIIDQENEFIIVLRIENVVNSFNKHKNIKLKRNVITEINVSLNILITENISIRFSKYITNLENIKISNIASSDKHTLNNEKTCREYKEKDVCIRITNYEPNNKNIFKTKKELLLEKSFKFDNKIIHILQNYNKTGLRRLTC</sequence>